<dbReference type="EMBL" id="LHQQ01000067">
    <property type="protein sequence ID" value="KOS44143.1"/>
    <property type="molecule type" value="Genomic_DNA"/>
</dbReference>
<evidence type="ECO:0000313" key="2">
    <source>
        <dbReference type="Proteomes" id="UP000037696"/>
    </source>
</evidence>
<dbReference type="Proteomes" id="UP000037696">
    <property type="component" value="Unassembled WGS sequence"/>
</dbReference>
<proteinExistence type="predicted"/>
<dbReference type="AlphaFoldDB" id="A0A0M9WGT1"/>
<sequence length="76" mass="8374">MCRACYDKASKGREGESTAHKVSRVAFKLQLESMNRVTFHCGTPNCAKMMPPWPPIGYLVGRTNNRSGCWAPGTAI</sequence>
<organism evidence="1 2">
    <name type="scientific">Penicillium nordicum</name>
    <dbReference type="NCBI Taxonomy" id="229535"/>
    <lineage>
        <taxon>Eukaryota</taxon>
        <taxon>Fungi</taxon>
        <taxon>Dikarya</taxon>
        <taxon>Ascomycota</taxon>
        <taxon>Pezizomycotina</taxon>
        <taxon>Eurotiomycetes</taxon>
        <taxon>Eurotiomycetidae</taxon>
        <taxon>Eurotiales</taxon>
        <taxon>Aspergillaceae</taxon>
        <taxon>Penicillium</taxon>
    </lineage>
</organism>
<protein>
    <submittedName>
        <fullName evidence="1">Uncharacterized protein</fullName>
    </submittedName>
</protein>
<comment type="caution">
    <text evidence="1">The sequence shown here is derived from an EMBL/GenBank/DDBJ whole genome shotgun (WGS) entry which is preliminary data.</text>
</comment>
<gene>
    <name evidence="1" type="ORF">ACN38_g4941</name>
</gene>
<accession>A0A0M9WGT1</accession>
<name>A0A0M9WGT1_9EURO</name>
<evidence type="ECO:0000313" key="1">
    <source>
        <dbReference type="EMBL" id="KOS44143.1"/>
    </source>
</evidence>
<keyword evidence="2" id="KW-1185">Reference proteome</keyword>
<reference evidence="1 2" key="1">
    <citation type="submission" date="2015-08" db="EMBL/GenBank/DDBJ databases">
        <title>Genome sequencing of Penicillium nordicum.</title>
        <authorList>
            <person name="Nguyen H.D."/>
            <person name="Seifert K.A."/>
        </authorList>
    </citation>
    <scope>NUCLEOTIDE SEQUENCE [LARGE SCALE GENOMIC DNA]</scope>
    <source>
        <strain evidence="1 2">DAOMC 185683</strain>
    </source>
</reference>